<name>A0AC34QB18_9BILA</name>
<organism evidence="1 2">
    <name type="scientific">Panagrolaimus sp. JU765</name>
    <dbReference type="NCBI Taxonomy" id="591449"/>
    <lineage>
        <taxon>Eukaryota</taxon>
        <taxon>Metazoa</taxon>
        <taxon>Ecdysozoa</taxon>
        <taxon>Nematoda</taxon>
        <taxon>Chromadorea</taxon>
        <taxon>Rhabditida</taxon>
        <taxon>Tylenchina</taxon>
        <taxon>Panagrolaimomorpha</taxon>
        <taxon>Panagrolaimoidea</taxon>
        <taxon>Panagrolaimidae</taxon>
        <taxon>Panagrolaimus</taxon>
    </lineage>
</organism>
<evidence type="ECO:0000313" key="1">
    <source>
        <dbReference type="Proteomes" id="UP000887576"/>
    </source>
</evidence>
<proteinExistence type="predicted"/>
<dbReference type="Proteomes" id="UP000887576">
    <property type="component" value="Unplaced"/>
</dbReference>
<accession>A0AC34QB18</accession>
<sequence length="863" mass="97345">MTSIIKVEALSGVYGNGPLCYMLTIDDVQILLDCGWDEQFEMAYIKELEQQIPNINAVLISYGDVPHCGALPYLVGKLGLKCPIYSTVPVCKMGQLTLYDWLHGHLSNEDFDLFSYDDIDAVYERVEQLKYNQTALLRGDNGLQITAFPAGHMLGGAIWRITKMGEEEIVYAVDYNHKKERHLNGCTFEGIGRPALMITDAFNILYNQPRRKNRDEQLVTQLLSTLRDGGDCLLVIDTAGRVLEIAHLLDQMWQNPDAGLSTYNLVLLSSVASSVIEAAKSQIEWMADKIQRAFESGRINPFHLKSVKCCHSLGELNRVRSPKVVMVSGLDMESGLSRDLFLDWCVEARNTCIITGRSTDGSLGSKLIKIADFREAKKFGNSTLVLDVKQRVKLDGAELTAYFEKKRAEHEEARRLRQEAKRRKERDEIMDESDSDDEDAAAAARAVAEASAKVAQEERERLEREMKTQEGHDGILPQPSFQLPLFAQPRQRLKLPIHIRIPFGDYLTFFHGPDATNYAPAAGPWSRYGGVKKKKIAFTVTLPKAPVWDDFGEVIDPEDYMVMEELKDRVNDANQNSDDSDVENDPVMEDVPTKCIKKNVKLDVACKVYFIDFEGRSDGESVKKIMEKLKPRKLVIVHASTKATRNLADHCVQNKLVEDQVFAPRLGEIIDATVESRIVQVKLSEHLMKVLKFHKIRDMEVCWIDAKVTRRDLFSRESNTGKELITPNQPQTSQPSFTTSNGEHHKEDEPMDTDDAAEVSDEPTAPKRMKRNPEDGRILVLETLPMSEQQPHKSLYIDDPKLSDVKALLNAKGFQAEFNAGTLFVENVAAIQRTTAGVFSIEGRTCLTLYKIRDLIKEQFAVI</sequence>
<evidence type="ECO:0000313" key="2">
    <source>
        <dbReference type="WBParaSite" id="JU765_v2.g14621.t1"/>
    </source>
</evidence>
<reference evidence="2" key="1">
    <citation type="submission" date="2022-11" db="UniProtKB">
        <authorList>
            <consortium name="WormBaseParasite"/>
        </authorList>
    </citation>
    <scope>IDENTIFICATION</scope>
</reference>
<dbReference type="WBParaSite" id="JU765_v2.g14621.t1">
    <property type="protein sequence ID" value="JU765_v2.g14621.t1"/>
    <property type="gene ID" value="JU765_v2.g14621"/>
</dbReference>
<protein>
    <submittedName>
        <fullName evidence="2">Cleavage and polyadenylation specificity factor subunit 2</fullName>
    </submittedName>
</protein>